<gene>
    <name evidence="2" type="ORF">S01H1_67373</name>
</gene>
<feature type="region of interest" description="Disordered" evidence="1">
    <location>
        <begin position="138"/>
        <end position="249"/>
    </location>
</feature>
<name>X0XRY9_9ZZZZ</name>
<organism evidence="2">
    <name type="scientific">marine sediment metagenome</name>
    <dbReference type="NCBI Taxonomy" id="412755"/>
    <lineage>
        <taxon>unclassified sequences</taxon>
        <taxon>metagenomes</taxon>
        <taxon>ecological metagenomes</taxon>
    </lineage>
</organism>
<evidence type="ECO:0000256" key="1">
    <source>
        <dbReference type="SAM" id="MobiDB-lite"/>
    </source>
</evidence>
<feature type="compositionally biased region" description="Basic residues" evidence="1">
    <location>
        <begin position="65"/>
        <end position="75"/>
    </location>
</feature>
<feature type="non-terminal residue" evidence="2">
    <location>
        <position position="1"/>
    </location>
</feature>
<feature type="compositionally biased region" description="Basic residues" evidence="1">
    <location>
        <begin position="147"/>
        <end position="249"/>
    </location>
</feature>
<dbReference type="EMBL" id="BARS01044616">
    <property type="protein sequence ID" value="GAG38097.1"/>
    <property type="molecule type" value="Genomic_DNA"/>
</dbReference>
<feature type="non-terminal residue" evidence="2">
    <location>
        <position position="249"/>
    </location>
</feature>
<dbReference type="AlphaFoldDB" id="X0XRY9"/>
<protein>
    <submittedName>
        <fullName evidence="2">Uncharacterized protein</fullName>
    </submittedName>
</protein>
<feature type="region of interest" description="Disordered" evidence="1">
    <location>
        <begin position="64"/>
        <end position="90"/>
    </location>
</feature>
<evidence type="ECO:0000313" key="2">
    <source>
        <dbReference type="EMBL" id="GAG38097.1"/>
    </source>
</evidence>
<accession>X0XRY9</accession>
<proteinExistence type="predicted"/>
<sequence length="249" mass="29532">GALAGRTMTKGDALEWKRPVVGYMNRAMVKGWHHPTEGGAGARRGSKRMKKAVSWFKTWQTAMKSSRKVRRSHWKRTPERYKRGPKKGRIKKDYKVTDAGKVKFRKGRGPVSRIPVWRGFSPSDNEISALVRAGQAGHMFAPGGKVKLNKPRRRKKARRRRPAAKKNPRRRKKAKKNPRRRKKAKAKRSPRRKRRRVPMFNNPKRKKRKGRRRTKRRAKAVRRRKNPRRRRKTKARKNPRRRRKTKARK</sequence>
<comment type="caution">
    <text evidence="2">The sequence shown here is derived from an EMBL/GenBank/DDBJ whole genome shotgun (WGS) entry which is preliminary data.</text>
</comment>
<reference evidence="2" key="1">
    <citation type="journal article" date="2014" name="Front. Microbiol.">
        <title>High frequency of phylogenetically diverse reductive dehalogenase-homologous genes in deep subseafloor sedimentary metagenomes.</title>
        <authorList>
            <person name="Kawai M."/>
            <person name="Futagami T."/>
            <person name="Toyoda A."/>
            <person name="Takaki Y."/>
            <person name="Nishi S."/>
            <person name="Hori S."/>
            <person name="Arai W."/>
            <person name="Tsubouchi T."/>
            <person name="Morono Y."/>
            <person name="Uchiyama I."/>
            <person name="Ito T."/>
            <person name="Fujiyama A."/>
            <person name="Inagaki F."/>
            <person name="Takami H."/>
        </authorList>
    </citation>
    <scope>NUCLEOTIDE SEQUENCE</scope>
    <source>
        <strain evidence="2">Expedition CK06-06</strain>
    </source>
</reference>